<evidence type="ECO:0000313" key="1">
    <source>
        <dbReference type="EMBL" id="MDQ0322416.1"/>
    </source>
</evidence>
<dbReference type="Gene3D" id="1.25.40.10">
    <property type="entry name" value="Tetratricopeptide repeat domain"/>
    <property type="match status" value="1"/>
</dbReference>
<protein>
    <submittedName>
        <fullName evidence="1">Tetratricopeptide (TPR) repeat protein</fullName>
    </submittedName>
</protein>
<reference evidence="1 2" key="1">
    <citation type="submission" date="2023-07" db="EMBL/GenBank/DDBJ databases">
        <title>Genomic Encyclopedia of Type Strains, Phase IV (KMG-IV): sequencing the most valuable type-strain genomes for metagenomic binning, comparative biology and taxonomic classification.</title>
        <authorList>
            <person name="Goeker M."/>
        </authorList>
    </citation>
    <scope>NUCLEOTIDE SEQUENCE [LARGE SCALE GENOMIC DNA]</scope>
    <source>
        <strain evidence="1 2">DSM 1112</strain>
    </source>
</reference>
<dbReference type="RefSeq" id="WP_307234036.1">
    <property type="nucleotide sequence ID" value="NZ_JAUSVF010000002.1"/>
</dbReference>
<keyword evidence="2" id="KW-1185">Reference proteome</keyword>
<dbReference type="Proteomes" id="UP001230207">
    <property type="component" value="Unassembled WGS sequence"/>
</dbReference>
<accession>A0ABU0BXP7</accession>
<sequence>MKLSHLALSVALAATFIGVRDSATFDSLVEFVKTTINGEAEASVELSSLPTPSGKMPRNVIAEFREVVPSKPLLPVADAITTSATDPVVDESALRYFASRGDNVRLQAEISRLRALYPNWVPPKDPLAVPQNADTQLEGMWKLYSEARYAEVRKAIAARQVAETNWRPPADLIERLDVAEARLRLINASDLKQYEAVVTIGSETPSLLTCSEVDVLWRVAEAFFRTDRPERSTDAYTYILNNCTNTAERLATVQKASAILPAPAIEELLAKGKVLDNGIGEFDSLRDDLARRFVADANSDEKKTVPPTYVERLEKVAETGGLASDALLLGWYHYLHKNIPSAEQWFRRSRDKEDTASASEGLALTLIERKDYLAAEDAMYRWRDASKEAKAVYLAATANLLGVEPPLPITGEVLRRIAPEVIKSRDPATAQQFGWYARALNQPQTAIQWFRTALGWKLDDEPSAYGLAVTYQQINDIKNLAEIQRLWAGRSQRIARVGQPETEAERAARLKELGLVPLTSGKPLAQQPVAQQQVQPQAQPERSVVAGQTAYVDYRETPRRTVVAAPQATTVQRGCRTTIDPRTLHPNSALNRGWLQPCTNHYRSSCGCFTTELSLRGHS</sequence>
<organism evidence="1 2">
    <name type="scientific">Pararhizobium capsulatum DSM 1112</name>
    <dbReference type="NCBI Taxonomy" id="1121113"/>
    <lineage>
        <taxon>Bacteria</taxon>
        <taxon>Pseudomonadati</taxon>
        <taxon>Pseudomonadota</taxon>
        <taxon>Alphaproteobacteria</taxon>
        <taxon>Hyphomicrobiales</taxon>
        <taxon>Rhizobiaceae</taxon>
        <taxon>Rhizobium/Agrobacterium group</taxon>
        <taxon>Pararhizobium</taxon>
    </lineage>
</organism>
<name>A0ABU0BXP7_9HYPH</name>
<proteinExistence type="predicted"/>
<dbReference type="EMBL" id="JAUSVF010000002">
    <property type="protein sequence ID" value="MDQ0322416.1"/>
    <property type="molecule type" value="Genomic_DNA"/>
</dbReference>
<gene>
    <name evidence="1" type="ORF">QO002_004622</name>
</gene>
<comment type="caution">
    <text evidence="1">The sequence shown here is derived from an EMBL/GenBank/DDBJ whole genome shotgun (WGS) entry which is preliminary data.</text>
</comment>
<evidence type="ECO:0000313" key="2">
    <source>
        <dbReference type="Proteomes" id="UP001230207"/>
    </source>
</evidence>
<dbReference type="InterPro" id="IPR011990">
    <property type="entry name" value="TPR-like_helical_dom_sf"/>
</dbReference>